<proteinExistence type="predicted"/>
<keyword evidence="3" id="KW-1185">Reference proteome</keyword>
<evidence type="ECO:0000256" key="1">
    <source>
        <dbReference type="SAM" id="MobiDB-lite"/>
    </source>
</evidence>
<evidence type="ECO:0000313" key="3">
    <source>
        <dbReference type="Proteomes" id="UP001153069"/>
    </source>
</evidence>
<dbReference type="Proteomes" id="UP001153069">
    <property type="component" value="Unassembled WGS sequence"/>
</dbReference>
<name>A0A9N8F3S5_9STRA</name>
<reference evidence="2" key="1">
    <citation type="submission" date="2020-06" db="EMBL/GenBank/DDBJ databases">
        <authorList>
            <consortium name="Plant Systems Biology data submission"/>
        </authorList>
    </citation>
    <scope>NUCLEOTIDE SEQUENCE</scope>
    <source>
        <strain evidence="2">D6</strain>
    </source>
</reference>
<dbReference type="EMBL" id="CAICTM010003614">
    <property type="protein sequence ID" value="CAB9531510.1"/>
    <property type="molecule type" value="Genomic_DNA"/>
</dbReference>
<accession>A0A9N8F3S5</accession>
<dbReference type="OrthoDB" id="54551at2759"/>
<evidence type="ECO:0000313" key="2">
    <source>
        <dbReference type="EMBL" id="CAB9531510.1"/>
    </source>
</evidence>
<feature type="region of interest" description="Disordered" evidence="1">
    <location>
        <begin position="37"/>
        <end position="63"/>
    </location>
</feature>
<feature type="region of interest" description="Disordered" evidence="1">
    <location>
        <begin position="265"/>
        <end position="296"/>
    </location>
</feature>
<feature type="compositionally biased region" description="Basic and acidic residues" evidence="1">
    <location>
        <begin position="277"/>
        <end position="287"/>
    </location>
</feature>
<protein>
    <submittedName>
        <fullName evidence="2">Uncharacterized protein</fullName>
    </submittedName>
</protein>
<sequence>MTAQLSSEQIRTLITETVTAALQAQLQATAQAQAQQGQQQQQGQQPATAPTFSMAPGGGDQTKAWDFASDKGMKFYSQATKASDIKYDGSSEKLHQFLNFIKVRASTFGMMIVLDKVAVDNNKTRSVITEYGSISHEQMKTHAETYQAEDNRKRQASGMLVTLISNSVLPDVFDELMQREDKYTVKVTPTGTTNAVAREDGAMMLYQLIAMEEQYEDGTVTGLEHPELNGLAAEKYKVISSKKEWKKKSKQELEFIAMKAELEQHKKKQLTQQPISDARKGQSREGRQGGPINTGEWAWKSIAPKEGEATEKKFKGKKYIYCPHHGETKWVLKVNRQGLVHATSCKARKEKETAAASLTATTDTDQQYADALSSVIEDENINKPVQQ</sequence>
<feature type="compositionally biased region" description="Low complexity" evidence="1">
    <location>
        <begin position="37"/>
        <end position="51"/>
    </location>
</feature>
<organism evidence="2 3">
    <name type="scientific">Seminavis robusta</name>
    <dbReference type="NCBI Taxonomy" id="568900"/>
    <lineage>
        <taxon>Eukaryota</taxon>
        <taxon>Sar</taxon>
        <taxon>Stramenopiles</taxon>
        <taxon>Ochrophyta</taxon>
        <taxon>Bacillariophyta</taxon>
        <taxon>Bacillariophyceae</taxon>
        <taxon>Bacillariophycidae</taxon>
        <taxon>Naviculales</taxon>
        <taxon>Naviculaceae</taxon>
        <taxon>Seminavis</taxon>
    </lineage>
</organism>
<comment type="caution">
    <text evidence="2">The sequence shown here is derived from an EMBL/GenBank/DDBJ whole genome shotgun (WGS) entry which is preliminary data.</text>
</comment>
<dbReference type="AlphaFoldDB" id="A0A9N8F3S5"/>
<gene>
    <name evidence="2" type="ORF">SEMRO_3616_G349730.1</name>
</gene>